<reference evidence="3" key="1">
    <citation type="submission" date="2008-04" db="EMBL/GenBank/DDBJ databases">
        <title>Draft genome sequence of Providencia stuartii (ATCC 25827).</title>
        <authorList>
            <person name="Sudarsanam P."/>
            <person name="Ley R."/>
            <person name="Guruge J."/>
            <person name="Turnbaugh P.J."/>
            <person name="Mahowald M."/>
            <person name="Liep D."/>
            <person name="Gordon J."/>
        </authorList>
    </citation>
    <scope>NUCLEOTIDE SEQUENCE [LARGE SCALE GENOMIC DNA]</scope>
    <source>
        <strain evidence="3">ATCC 25827</strain>
    </source>
</reference>
<organism evidence="2 3">
    <name type="scientific">Providencia stuartii ATCC 25827</name>
    <dbReference type="NCBI Taxonomy" id="471874"/>
    <lineage>
        <taxon>Bacteria</taxon>
        <taxon>Pseudomonadati</taxon>
        <taxon>Pseudomonadota</taxon>
        <taxon>Gammaproteobacteria</taxon>
        <taxon>Enterobacterales</taxon>
        <taxon>Morganellaceae</taxon>
        <taxon>Providencia</taxon>
    </lineage>
</organism>
<keyword evidence="1" id="KW-0812">Transmembrane</keyword>
<comment type="caution">
    <text evidence="2">The sequence shown here is derived from an EMBL/GenBank/DDBJ whole genome shotgun (WGS) entry which is preliminary data.</text>
</comment>
<sequence>MKKLWGCIKQHKVEITAALSVIAMLVWFDFDDDAIFQLYEMIFGRPDDTF</sequence>
<dbReference type="RefSeq" id="WP_004916510.1">
    <property type="nucleotide sequence ID" value="NZ_DS607648.1"/>
</dbReference>
<dbReference type="AlphaFoldDB" id="A0AA86YVM6"/>
<proteinExistence type="predicted"/>
<reference evidence="2 3" key="3">
    <citation type="submission" date="2008-05" db="EMBL/GenBank/DDBJ databases">
        <authorList>
            <person name="Fulton L."/>
            <person name="Clifton S."/>
            <person name="Fulton B."/>
            <person name="Xu J."/>
            <person name="Minx P."/>
            <person name="Pepin K.H."/>
            <person name="Johnson M."/>
            <person name="Thiruvilangam P."/>
            <person name="Bhonagiri V."/>
            <person name="Nash W.E."/>
            <person name="Mardis E.R."/>
            <person name="Wilson R.K."/>
        </authorList>
    </citation>
    <scope>NUCLEOTIDE SEQUENCE [LARGE SCALE GENOMIC DNA]</scope>
    <source>
        <strain evidence="2 3">ATCC 25827</strain>
    </source>
</reference>
<accession>A0AA86YVM6</accession>
<keyword evidence="1" id="KW-0472">Membrane</keyword>
<evidence type="ECO:0000256" key="1">
    <source>
        <dbReference type="SAM" id="Phobius"/>
    </source>
</evidence>
<reference evidence="3" key="2">
    <citation type="submission" date="2008-04" db="EMBL/GenBank/DDBJ databases">
        <title>Draft genome sequence of Providencia stuartii(ATCC 25827).</title>
        <authorList>
            <person name="Sudarsanam P."/>
            <person name="Ley R."/>
            <person name="Guruge J."/>
            <person name="Turnbaugh P.J."/>
            <person name="Mahowald M."/>
            <person name="Liep D."/>
            <person name="Gordon J."/>
        </authorList>
    </citation>
    <scope>NUCLEOTIDE SEQUENCE [LARGE SCALE GENOMIC DNA]</scope>
    <source>
        <strain evidence="3">ATCC 25827</strain>
    </source>
</reference>
<name>A0AA86YVM6_PROST</name>
<keyword evidence="1" id="KW-1133">Transmembrane helix</keyword>
<dbReference type="EMBL" id="ABJD02000117">
    <property type="protein sequence ID" value="EDU57669.1"/>
    <property type="molecule type" value="Genomic_DNA"/>
</dbReference>
<protein>
    <submittedName>
        <fullName evidence="2">Uncharacterized protein</fullName>
    </submittedName>
</protein>
<dbReference type="Proteomes" id="UP000004506">
    <property type="component" value="Unassembled WGS sequence"/>
</dbReference>
<feature type="transmembrane region" description="Helical" evidence="1">
    <location>
        <begin position="12"/>
        <end position="30"/>
    </location>
</feature>
<evidence type="ECO:0000313" key="3">
    <source>
        <dbReference type="Proteomes" id="UP000004506"/>
    </source>
</evidence>
<evidence type="ECO:0000313" key="2">
    <source>
        <dbReference type="EMBL" id="EDU57669.1"/>
    </source>
</evidence>
<gene>
    <name evidence="2" type="ORF">PROSTU_04446</name>
</gene>